<comment type="subcellular location">
    <subcellularLocation>
        <location evidence="1">Nucleus</location>
    </subcellularLocation>
</comment>
<feature type="compositionally biased region" description="Basic and acidic residues" evidence="10">
    <location>
        <begin position="46"/>
        <end position="64"/>
    </location>
</feature>
<dbReference type="GO" id="GO:0010557">
    <property type="term" value="P:positive regulation of macromolecule biosynthetic process"/>
    <property type="evidence" value="ECO:0007669"/>
    <property type="project" value="UniProtKB-ARBA"/>
</dbReference>
<comment type="similarity">
    <text evidence="2">Belongs to the HMGA family.</text>
</comment>
<evidence type="ECO:0000256" key="5">
    <source>
        <dbReference type="ARBA" id="ARBA00022990"/>
    </source>
</evidence>
<evidence type="ECO:0000256" key="10">
    <source>
        <dbReference type="SAM" id="MobiDB-lite"/>
    </source>
</evidence>
<feature type="region of interest" description="Disordered" evidence="10">
    <location>
        <begin position="29"/>
        <end position="122"/>
    </location>
</feature>
<dbReference type="EMBL" id="BPLQ01013634">
    <property type="protein sequence ID" value="GIY73708.1"/>
    <property type="molecule type" value="Genomic_DNA"/>
</dbReference>
<dbReference type="PANTHER" id="PTHR23341">
    <property type="entry name" value="HIGH MOBILITY GROUP PROTEINS HMG-A AND C"/>
    <property type="match status" value="1"/>
</dbReference>
<evidence type="ECO:0000256" key="8">
    <source>
        <dbReference type="ARBA" id="ARBA00023163"/>
    </source>
</evidence>
<name>A0AAV4VUN8_9ARAC</name>
<feature type="compositionally biased region" description="Basic and acidic residues" evidence="10">
    <location>
        <begin position="100"/>
        <end position="109"/>
    </location>
</feature>
<dbReference type="InterPro" id="IPR017956">
    <property type="entry name" value="AT_hook_DNA-bd_motif"/>
</dbReference>
<evidence type="ECO:0000256" key="3">
    <source>
        <dbReference type="ARBA" id="ARBA00022553"/>
    </source>
</evidence>
<keyword evidence="3" id="KW-0597">Phosphoprotein</keyword>
<dbReference type="AlphaFoldDB" id="A0AAV4VUN8"/>
<dbReference type="PANTHER" id="PTHR23341:SF2">
    <property type="entry name" value="HIGH MOBILITY GROUP PROTEIN HMG-12"/>
    <property type="match status" value="1"/>
</dbReference>
<evidence type="ECO:0000256" key="2">
    <source>
        <dbReference type="ARBA" id="ARBA00010812"/>
    </source>
</evidence>
<gene>
    <name evidence="11" type="ORF">CDAR_464171</name>
</gene>
<keyword evidence="9" id="KW-0539">Nucleus</keyword>
<evidence type="ECO:0000256" key="7">
    <source>
        <dbReference type="ARBA" id="ARBA00023125"/>
    </source>
</evidence>
<keyword evidence="7" id="KW-0238">DNA-binding</keyword>
<keyword evidence="8" id="KW-0804">Transcription</keyword>
<evidence type="ECO:0000256" key="9">
    <source>
        <dbReference type="ARBA" id="ARBA00023242"/>
    </source>
</evidence>
<feature type="compositionally biased region" description="Basic residues" evidence="10">
    <location>
        <begin position="65"/>
        <end position="81"/>
    </location>
</feature>
<protein>
    <submittedName>
        <fullName evidence="11">Uncharacterized protein</fullName>
    </submittedName>
</protein>
<evidence type="ECO:0000256" key="6">
    <source>
        <dbReference type="ARBA" id="ARBA00023015"/>
    </source>
</evidence>
<dbReference type="GO" id="GO:0006355">
    <property type="term" value="P:regulation of DNA-templated transcription"/>
    <property type="evidence" value="ECO:0007669"/>
    <property type="project" value="InterPro"/>
</dbReference>
<evidence type="ECO:0000256" key="4">
    <source>
        <dbReference type="ARBA" id="ARBA00022737"/>
    </source>
</evidence>
<dbReference type="GO" id="GO:0003677">
    <property type="term" value="F:DNA binding"/>
    <property type="evidence" value="ECO:0007669"/>
    <property type="project" value="UniProtKB-KW"/>
</dbReference>
<accession>A0AAV4VUN8</accession>
<reference evidence="11 12" key="1">
    <citation type="submission" date="2021-06" db="EMBL/GenBank/DDBJ databases">
        <title>Caerostris darwini draft genome.</title>
        <authorList>
            <person name="Kono N."/>
            <person name="Arakawa K."/>
        </authorList>
    </citation>
    <scope>NUCLEOTIDE SEQUENCE [LARGE SCALE GENOMIC DNA]</scope>
</reference>
<evidence type="ECO:0000313" key="12">
    <source>
        <dbReference type="Proteomes" id="UP001054837"/>
    </source>
</evidence>
<sequence>MYQICTSTVQICLNCNGTSSFILICIMSDSETGGDSTKRGRGRPKKSLEPRSESKDSGTDEPKAKRGRGRPKGTANKKAKKTASSGSSGGSSKRGRGRPKKSDAKDSKNSSDQGDSGDDKDD</sequence>
<dbReference type="InterPro" id="IPR000116">
    <property type="entry name" value="HMGA"/>
</dbReference>
<dbReference type="GO" id="GO:0005634">
    <property type="term" value="C:nucleus"/>
    <property type="evidence" value="ECO:0007669"/>
    <property type="project" value="UniProtKB-SubCell"/>
</dbReference>
<keyword evidence="4" id="KW-0677">Repeat</keyword>
<dbReference type="PRINTS" id="PR00929">
    <property type="entry name" value="ATHOOK"/>
</dbReference>
<dbReference type="Proteomes" id="UP001054837">
    <property type="component" value="Unassembled WGS sequence"/>
</dbReference>
<dbReference type="Pfam" id="PF02178">
    <property type="entry name" value="AT_hook"/>
    <property type="match status" value="3"/>
</dbReference>
<dbReference type="PRINTS" id="PR00930">
    <property type="entry name" value="HIGHMOBLTYIY"/>
</dbReference>
<dbReference type="SMART" id="SM00384">
    <property type="entry name" value="AT_hook"/>
    <property type="match status" value="3"/>
</dbReference>
<dbReference type="GO" id="GO:0003712">
    <property type="term" value="F:transcription coregulator activity"/>
    <property type="evidence" value="ECO:0007669"/>
    <property type="project" value="TreeGrafter"/>
</dbReference>
<keyword evidence="12" id="KW-1185">Reference proteome</keyword>
<comment type="caution">
    <text evidence="11">The sequence shown here is derived from an EMBL/GenBank/DDBJ whole genome shotgun (WGS) entry which is preliminary data.</text>
</comment>
<proteinExistence type="inferred from homology"/>
<keyword evidence="6" id="KW-0805">Transcription regulation</keyword>
<organism evidence="11 12">
    <name type="scientific">Caerostris darwini</name>
    <dbReference type="NCBI Taxonomy" id="1538125"/>
    <lineage>
        <taxon>Eukaryota</taxon>
        <taxon>Metazoa</taxon>
        <taxon>Ecdysozoa</taxon>
        <taxon>Arthropoda</taxon>
        <taxon>Chelicerata</taxon>
        <taxon>Arachnida</taxon>
        <taxon>Araneae</taxon>
        <taxon>Araneomorphae</taxon>
        <taxon>Entelegynae</taxon>
        <taxon>Araneoidea</taxon>
        <taxon>Araneidae</taxon>
        <taxon>Caerostris</taxon>
    </lineage>
</organism>
<keyword evidence="5" id="KW-0007">Acetylation</keyword>
<dbReference type="GO" id="GO:0000785">
    <property type="term" value="C:chromatin"/>
    <property type="evidence" value="ECO:0007669"/>
    <property type="project" value="InterPro"/>
</dbReference>
<evidence type="ECO:0000313" key="11">
    <source>
        <dbReference type="EMBL" id="GIY73708.1"/>
    </source>
</evidence>
<evidence type="ECO:0000256" key="1">
    <source>
        <dbReference type="ARBA" id="ARBA00004123"/>
    </source>
</evidence>